<feature type="binding site" evidence="3">
    <location>
        <position position="261"/>
    </location>
    <ligand>
        <name>dimethylallyl diphosphate</name>
        <dbReference type="ChEBI" id="CHEBI:57623"/>
    </ligand>
</feature>
<reference evidence="4 5" key="1">
    <citation type="journal article" date="2012" name="PLoS Pathog.">
        <title>Diverse lifestyles and strategies of plant pathogenesis encoded in the genomes of eighteen Dothideomycetes fungi.</title>
        <authorList>
            <person name="Ohm R.A."/>
            <person name="Feau N."/>
            <person name="Henrissat B."/>
            <person name="Schoch C.L."/>
            <person name="Horwitz B.A."/>
            <person name="Barry K.W."/>
            <person name="Condon B.J."/>
            <person name="Copeland A.C."/>
            <person name="Dhillon B."/>
            <person name="Glaser F."/>
            <person name="Hesse C.N."/>
            <person name="Kosti I."/>
            <person name="LaButti K."/>
            <person name="Lindquist E.A."/>
            <person name="Lucas S."/>
            <person name="Salamov A.A."/>
            <person name="Bradshaw R.E."/>
            <person name="Ciuffetti L."/>
            <person name="Hamelin R.C."/>
            <person name="Kema G.H.J."/>
            <person name="Lawrence C."/>
            <person name="Scott J.A."/>
            <person name="Spatafora J.W."/>
            <person name="Turgeon B.G."/>
            <person name="de Wit P.J.G.M."/>
            <person name="Zhong S."/>
            <person name="Goodwin S.B."/>
            <person name="Grigoriev I.V."/>
        </authorList>
    </citation>
    <scope>NUCLEOTIDE SEQUENCE [LARGE SCALE GENOMIC DNA]</scope>
    <source>
        <strain evidence="5">ND90Pr / ATCC 201652</strain>
    </source>
</reference>
<feature type="binding site" evidence="3">
    <location>
        <position position="417"/>
    </location>
    <ligand>
        <name>dimethylallyl diphosphate</name>
        <dbReference type="ChEBI" id="CHEBI:57623"/>
    </ligand>
</feature>
<dbReference type="GO" id="GO:0009820">
    <property type="term" value="P:alkaloid metabolic process"/>
    <property type="evidence" value="ECO:0007669"/>
    <property type="project" value="InterPro"/>
</dbReference>
<dbReference type="RefSeq" id="XP_007706072.1">
    <property type="nucleotide sequence ID" value="XM_007707882.1"/>
</dbReference>
<feature type="binding site" evidence="3">
    <location>
        <position position="94"/>
    </location>
    <ligand>
        <name>L-tryptophan</name>
        <dbReference type="ChEBI" id="CHEBI:57912"/>
    </ligand>
</feature>
<accession>M2S773</accession>
<dbReference type="OrthoDB" id="3354387at2759"/>
<evidence type="ECO:0000313" key="4">
    <source>
        <dbReference type="EMBL" id="EMD58220.1"/>
    </source>
</evidence>
<dbReference type="KEGG" id="bsc:COCSADRAFT_185949"/>
<dbReference type="InterPro" id="IPR017795">
    <property type="entry name" value="ABBA_NscD-like"/>
</dbReference>
<dbReference type="PANTHER" id="PTHR40627">
    <property type="entry name" value="INDOLE PRENYLTRANSFERASE TDIB-RELATED"/>
    <property type="match status" value="1"/>
</dbReference>
<dbReference type="NCBIfam" id="TIGR03429">
    <property type="entry name" value="arom_pren_DMATS"/>
    <property type="match status" value="1"/>
</dbReference>
<feature type="binding site" evidence="3">
    <location>
        <position position="193"/>
    </location>
    <ligand>
        <name>dimethylallyl diphosphate</name>
        <dbReference type="ChEBI" id="CHEBI:57623"/>
    </ligand>
</feature>
<evidence type="ECO:0000256" key="2">
    <source>
        <dbReference type="ARBA" id="ARBA00022679"/>
    </source>
</evidence>
<evidence type="ECO:0000256" key="3">
    <source>
        <dbReference type="PIRSR" id="PIRSR000509-1"/>
    </source>
</evidence>
<feature type="binding site" evidence="3">
    <location>
        <position position="413"/>
    </location>
    <ligand>
        <name>dimethylallyl diphosphate</name>
        <dbReference type="ChEBI" id="CHEBI:57623"/>
    </ligand>
</feature>
<feature type="binding site" evidence="3">
    <location>
        <position position="265"/>
    </location>
    <ligand>
        <name>dimethylallyl diphosphate</name>
        <dbReference type="ChEBI" id="CHEBI:57623"/>
    </ligand>
</feature>
<feature type="binding site" evidence="3">
    <location>
        <position position="263"/>
    </location>
    <ligand>
        <name>dimethylallyl diphosphate</name>
        <dbReference type="ChEBI" id="CHEBI:57623"/>
    </ligand>
</feature>
<proteinExistence type="inferred from homology"/>
<feature type="binding site" evidence="3">
    <location>
        <position position="191"/>
    </location>
    <ligand>
        <name>L-tryptophan</name>
        <dbReference type="ChEBI" id="CHEBI:57912"/>
    </ligand>
</feature>
<dbReference type="Proteomes" id="UP000016934">
    <property type="component" value="Unassembled WGS sequence"/>
</dbReference>
<dbReference type="GO" id="GO:0016765">
    <property type="term" value="F:transferase activity, transferring alkyl or aryl (other than methyl) groups"/>
    <property type="evidence" value="ECO:0007669"/>
    <property type="project" value="InterPro"/>
</dbReference>
<dbReference type="PANTHER" id="PTHR40627:SF3">
    <property type="entry name" value="PRENYLTRANSFERASE ASQH2-RELATED"/>
    <property type="match status" value="1"/>
</dbReference>
<dbReference type="OMA" id="EPQVYFT"/>
<dbReference type="eggNOG" id="ENOG502S2XP">
    <property type="taxonomic scope" value="Eukaryota"/>
</dbReference>
<dbReference type="EMBL" id="KB445660">
    <property type="protein sequence ID" value="EMD58220.1"/>
    <property type="molecule type" value="Genomic_DNA"/>
</dbReference>
<gene>
    <name evidence="4" type="ORF">COCSADRAFT_185949</name>
</gene>
<dbReference type="InterPro" id="IPR033964">
    <property type="entry name" value="ABBA"/>
</dbReference>
<name>M2S773_COCSN</name>
<reference evidence="5" key="2">
    <citation type="journal article" date="2013" name="PLoS Genet.">
        <title>Comparative genome structure, secondary metabolite, and effector coding capacity across Cochliobolus pathogens.</title>
        <authorList>
            <person name="Condon B.J."/>
            <person name="Leng Y."/>
            <person name="Wu D."/>
            <person name="Bushley K.E."/>
            <person name="Ohm R.A."/>
            <person name="Otillar R."/>
            <person name="Martin J."/>
            <person name="Schackwitz W."/>
            <person name="Grimwood J."/>
            <person name="MohdZainudin N."/>
            <person name="Xue C."/>
            <person name="Wang R."/>
            <person name="Manning V.A."/>
            <person name="Dhillon B."/>
            <person name="Tu Z.J."/>
            <person name="Steffenson B.J."/>
            <person name="Salamov A."/>
            <person name="Sun H."/>
            <person name="Lowry S."/>
            <person name="LaButti K."/>
            <person name="Han J."/>
            <person name="Copeland A."/>
            <person name="Lindquist E."/>
            <person name="Barry K."/>
            <person name="Schmutz J."/>
            <person name="Baker S.E."/>
            <person name="Ciuffetti L.M."/>
            <person name="Grigoriev I.V."/>
            <person name="Zhong S."/>
            <person name="Turgeon B.G."/>
        </authorList>
    </citation>
    <scope>NUCLEOTIDE SEQUENCE [LARGE SCALE GENOMIC DNA]</scope>
    <source>
        <strain evidence="5">ND90Pr / ATCC 201652</strain>
    </source>
</reference>
<feature type="binding site" evidence="3">
    <location>
        <position position="349"/>
    </location>
    <ligand>
        <name>dimethylallyl diphosphate</name>
        <dbReference type="ChEBI" id="CHEBI:57623"/>
    </ligand>
</feature>
<dbReference type="SFLD" id="SFLDS00036">
    <property type="entry name" value="Aromatic_Prenyltransferase"/>
    <property type="match status" value="1"/>
</dbReference>
<evidence type="ECO:0008006" key="6">
    <source>
        <dbReference type="Google" id="ProtNLM"/>
    </source>
</evidence>
<keyword evidence="5" id="KW-1185">Reference proteome</keyword>
<dbReference type="Pfam" id="PF11991">
    <property type="entry name" value="Trp_DMAT"/>
    <property type="match status" value="1"/>
</dbReference>
<feature type="binding site" evidence="3">
    <location>
        <position position="347"/>
    </location>
    <ligand>
        <name>dimethylallyl diphosphate</name>
        <dbReference type="ChEBI" id="CHEBI:57623"/>
    </ligand>
</feature>
<dbReference type="CDD" id="cd13929">
    <property type="entry name" value="PT-DMATS_CymD"/>
    <property type="match status" value="1"/>
</dbReference>
<feature type="binding site" evidence="3">
    <location>
        <position position="248"/>
    </location>
    <ligand>
        <name>L-tryptophan</name>
        <dbReference type="ChEBI" id="CHEBI:57912"/>
    </ligand>
</feature>
<comment type="similarity">
    <text evidence="1">Belongs to the tryptophan dimethylallyltransferase family.</text>
</comment>
<evidence type="ECO:0000256" key="1">
    <source>
        <dbReference type="ARBA" id="ARBA00010209"/>
    </source>
</evidence>
<dbReference type="GeneID" id="19133535"/>
<dbReference type="PIRSF" id="PIRSF000509">
    <property type="entry name" value="Trp_DMAT"/>
    <property type="match status" value="1"/>
</dbReference>
<keyword evidence="2" id="KW-0808">Transferase</keyword>
<dbReference type="HOGENOM" id="CLU_037431_0_0_1"/>
<sequence>MAPLDLQVENASHHQIFEKLSKLAHTCNEDQRLWWHSVGPMIAEMLNTANYDASSQYKQLHIFLKYVIPFLGVYPTNSHDRWMSIINTYGSPIEPGLNCNDSAVKYSFEPINNLTGTTADPFNTHAVWDAIKGLVSLDPTIDTEYFRYFKNELTLNETESNLLRDKHLAPTDIMSQNILALDLKGDKFKVKVYFYAALKALVTGKSVNELMFGSVRMLAKRQANIAAGLDMLEEYIDSRAPDGNLFPRLLSCDLLKPTKSRIKIYVSEQVVSLAAISDMWTLGGRRADPTTLAGLDLIQELWELLKIPEGVRKYPKGYQPLGSSSNELLPTMANYTLHPDHAVPMPQIYFWVFGMNDMAIADALTIFFQRHGWTEMAKKYKNSLKAYYPNEEHDHMNYVHASISFSYRKNKPYLSVYYHSFETGDWASNKYNCSN</sequence>
<feature type="binding site" evidence="3">
    <location>
        <position position="195"/>
    </location>
    <ligand>
        <name>L-tryptophan</name>
        <dbReference type="ChEBI" id="CHEBI:57912"/>
    </ligand>
</feature>
<dbReference type="InterPro" id="IPR012148">
    <property type="entry name" value="ABBA_DMATS-like"/>
</dbReference>
<protein>
    <recommendedName>
        <fullName evidence="6">4-dimethylallyltryptophan synthase</fullName>
    </recommendedName>
</protein>
<evidence type="ECO:0000313" key="5">
    <source>
        <dbReference type="Proteomes" id="UP000016934"/>
    </source>
</evidence>
<organism evidence="4 5">
    <name type="scientific">Cochliobolus sativus (strain ND90Pr / ATCC 201652)</name>
    <name type="common">Common root rot and spot blotch fungus</name>
    <name type="synonym">Bipolaris sorokiniana</name>
    <dbReference type="NCBI Taxonomy" id="665912"/>
    <lineage>
        <taxon>Eukaryota</taxon>
        <taxon>Fungi</taxon>
        <taxon>Dikarya</taxon>
        <taxon>Ascomycota</taxon>
        <taxon>Pezizomycotina</taxon>
        <taxon>Dothideomycetes</taxon>
        <taxon>Pleosporomycetidae</taxon>
        <taxon>Pleosporales</taxon>
        <taxon>Pleosporineae</taxon>
        <taxon>Pleosporaceae</taxon>
        <taxon>Bipolaris</taxon>
    </lineage>
</organism>
<dbReference type="AlphaFoldDB" id="M2S773"/>